<feature type="compositionally biased region" description="Basic and acidic residues" evidence="1">
    <location>
        <begin position="172"/>
        <end position="184"/>
    </location>
</feature>
<keyword evidence="3" id="KW-1185">Reference proteome</keyword>
<feature type="region of interest" description="Disordered" evidence="1">
    <location>
        <begin position="10"/>
        <end position="32"/>
    </location>
</feature>
<evidence type="ECO:0000313" key="2">
    <source>
        <dbReference type="EMBL" id="GAB0201955.1"/>
    </source>
</evidence>
<dbReference type="AlphaFoldDB" id="A0ABC9XW26"/>
<dbReference type="EMBL" id="BAAFJT010000035">
    <property type="protein sequence ID" value="GAB0201955.1"/>
    <property type="molecule type" value="Genomic_DNA"/>
</dbReference>
<feature type="region of interest" description="Disordered" evidence="1">
    <location>
        <begin position="171"/>
        <end position="192"/>
    </location>
</feature>
<sequence>MAGPWGRLVAALGPPGDRDPPPLRALRRPRPAPRHQTELLLLLLESPRELCGGGSSVGGSPEWGDSVGEVGGALLTLLTLPPAPPPAPPRSLLLLATLTFLLATGDVGGAAVFGALLVEGGVTGGAPATVAECLRELRRMRIPGTPPRNLGPLWRCQQETPGILPLTLLLAEEGRDPADPHDEAGTDPGVEA</sequence>
<evidence type="ECO:0000256" key="1">
    <source>
        <dbReference type="SAM" id="MobiDB-lite"/>
    </source>
</evidence>
<dbReference type="Proteomes" id="UP001623348">
    <property type="component" value="Unassembled WGS sequence"/>
</dbReference>
<accession>A0ABC9XW26</accession>
<protein>
    <submittedName>
        <fullName evidence="2">Uncharacterized protein</fullName>
    </submittedName>
</protein>
<evidence type="ECO:0000313" key="3">
    <source>
        <dbReference type="Proteomes" id="UP001623348"/>
    </source>
</evidence>
<proteinExistence type="predicted"/>
<gene>
    <name evidence="2" type="ORF">GRJ2_002661100</name>
</gene>
<comment type="caution">
    <text evidence="2">The sequence shown here is derived from an EMBL/GenBank/DDBJ whole genome shotgun (WGS) entry which is preliminary data.</text>
</comment>
<reference evidence="2 3" key="1">
    <citation type="submission" date="2024-06" db="EMBL/GenBank/DDBJ databases">
        <title>The draft genome of Grus japonensis, version 3.</title>
        <authorList>
            <person name="Nabeshima K."/>
            <person name="Suzuki S."/>
            <person name="Onuma M."/>
        </authorList>
    </citation>
    <scope>NUCLEOTIDE SEQUENCE [LARGE SCALE GENOMIC DNA]</scope>
    <source>
        <strain evidence="2 3">451A</strain>
    </source>
</reference>
<name>A0ABC9XW26_GRUJA</name>
<organism evidence="2 3">
    <name type="scientific">Grus japonensis</name>
    <name type="common">Japanese crane</name>
    <name type="synonym">Red-crowned crane</name>
    <dbReference type="NCBI Taxonomy" id="30415"/>
    <lineage>
        <taxon>Eukaryota</taxon>
        <taxon>Metazoa</taxon>
        <taxon>Chordata</taxon>
        <taxon>Craniata</taxon>
        <taxon>Vertebrata</taxon>
        <taxon>Euteleostomi</taxon>
        <taxon>Archelosauria</taxon>
        <taxon>Archosauria</taxon>
        <taxon>Dinosauria</taxon>
        <taxon>Saurischia</taxon>
        <taxon>Theropoda</taxon>
        <taxon>Coelurosauria</taxon>
        <taxon>Aves</taxon>
        <taxon>Neognathae</taxon>
        <taxon>Neoaves</taxon>
        <taxon>Gruiformes</taxon>
        <taxon>Gruidae</taxon>
        <taxon>Grus</taxon>
    </lineage>
</organism>